<gene>
    <name evidence="2" type="ORF">DAETH_42540</name>
</gene>
<organism evidence="2 3">
    <name type="scientific">Deinococcus aetherius</name>
    <dbReference type="NCBI Taxonomy" id="200252"/>
    <lineage>
        <taxon>Bacteria</taxon>
        <taxon>Thermotogati</taxon>
        <taxon>Deinococcota</taxon>
        <taxon>Deinococci</taxon>
        <taxon>Deinococcales</taxon>
        <taxon>Deinococcaceae</taxon>
        <taxon>Deinococcus</taxon>
    </lineage>
</organism>
<dbReference type="RefSeq" id="WP_264778141.1">
    <property type="nucleotide sequence ID" value="NZ_AP026562.1"/>
</dbReference>
<dbReference type="PANTHER" id="PTHR39209:SF2">
    <property type="entry name" value="CYTOPLASMIC PROTEIN"/>
    <property type="match status" value="1"/>
</dbReference>
<dbReference type="SMART" id="SM00873">
    <property type="entry name" value="B3_4"/>
    <property type="match status" value="1"/>
</dbReference>
<dbReference type="EMBL" id="AP026562">
    <property type="protein sequence ID" value="BDP44285.1"/>
    <property type="molecule type" value="Genomic_DNA"/>
</dbReference>
<feature type="domain" description="B3/B4 tRNA-binding" evidence="1">
    <location>
        <begin position="66"/>
        <end position="214"/>
    </location>
</feature>
<evidence type="ECO:0000313" key="2">
    <source>
        <dbReference type="EMBL" id="BDP44285.1"/>
    </source>
</evidence>
<evidence type="ECO:0000259" key="1">
    <source>
        <dbReference type="SMART" id="SM00873"/>
    </source>
</evidence>
<protein>
    <recommendedName>
        <fullName evidence="1">B3/B4 tRNA-binding domain-containing protein</fullName>
    </recommendedName>
</protein>
<dbReference type="Proteomes" id="UP001064971">
    <property type="component" value="Plasmid pDAETH-2"/>
</dbReference>
<dbReference type="Gene3D" id="3.50.40.10">
    <property type="entry name" value="Phenylalanyl-trna Synthetase, Chain B, domain 3"/>
    <property type="match status" value="1"/>
</dbReference>
<keyword evidence="3" id="KW-1185">Reference proteome</keyword>
<dbReference type="InterPro" id="IPR005146">
    <property type="entry name" value="B3/B4_tRNA-bd"/>
</dbReference>
<reference evidence="2" key="1">
    <citation type="submission" date="2022-07" db="EMBL/GenBank/DDBJ databases">
        <title>Complete Genome Sequence of the Radioresistant Bacterium Deinococcus aetherius ST0316, Isolated from the Air Dust collected in Lower Stratosphere above Japan.</title>
        <authorList>
            <person name="Satoh K."/>
            <person name="Hagiwara K."/>
            <person name="Katsumata K."/>
            <person name="Kubo A."/>
            <person name="Yokobori S."/>
            <person name="Yamagishi A."/>
            <person name="Oono Y."/>
            <person name="Narumi I."/>
        </authorList>
    </citation>
    <scope>NUCLEOTIDE SEQUENCE</scope>
    <source>
        <strain evidence="2">ST0316</strain>
        <plasmid evidence="2">pDAETH-2</plasmid>
    </source>
</reference>
<accession>A0ABM8AKE0</accession>
<dbReference type="Pfam" id="PF03483">
    <property type="entry name" value="B3_4"/>
    <property type="match status" value="1"/>
</dbReference>
<dbReference type="InterPro" id="IPR020825">
    <property type="entry name" value="Phe-tRNA_synthase-like_B3/B4"/>
</dbReference>
<proteinExistence type="predicted"/>
<keyword evidence="2" id="KW-0614">Plasmid</keyword>
<evidence type="ECO:0000313" key="3">
    <source>
        <dbReference type="Proteomes" id="UP001064971"/>
    </source>
</evidence>
<name>A0ABM8AKE0_9DEIO</name>
<dbReference type="SUPFAM" id="SSF56037">
    <property type="entry name" value="PheT/TilS domain"/>
    <property type="match status" value="1"/>
</dbReference>
<geneLocation type="plasmid" evidence="2 3">
    <name>pDAETH-2</name>
</geneLocation>
<sequence length="230" mass="25442">MTDIAVSDAWHATFPGGHVGVLLMEGIDNTAPNATLDARKRALEERLRAQFGDLSRQDLLELDVLKAYRAYYKRFGQTYHVQLQLESVVHKAKSLPSVSPLVDASFVAELDTLVLTANHDADRLVWPLRIDVTGGGEVFEGMNGKVRTLRANDMMMADEGGVVCTILYGQDRRTRVTAATTQALFVCYAPAGVGETRVRRQLLATQDNVRLFAPQAATRQLEIYEAGVHR</sequence>
<dbReference type="PANTHER" id="PTHR39209">
    <property type="match status" value="1"/>
</dbReference>